<evidence type="ECO:0000256" key="1">
    <source>
        <dbReference type="ARBA" id="ARBA00008857"/>
    </source>
</evidence>
<dbReference type="PANTHER" id="PTHR30349">
    <property type="entry name" value="PHAGE INTEGRASE-RELATED"/>
    <property type="match status" value="1"/>
</dbReference>
<dbReference type="GO" id="GO:0003677">
    <property type="term" value="F:DNA binding"/>
    <property type="evidence" value="ECO:0007669"/>
    <property type="project" value="UniProtKB-KW"/>
</dbReference>
<evidence type="ECO:0000313" key="8">
    <source>
        <dbReference type="Proteomes" id="UP000002257"/>
    </source>
</evidence>
<feature type="domain" description="Tyr recombinase" evidence="6">
    <location>
        <begin position="233"/>
        <end position="404"/>
    </location>
</feature>
<dbReference type="Pfam" id="PF00589">
    <property type="entry name" value="Phage_integrase"/>
    <property type="match status" value="1"/>
</dbReference>
<protein>
    <submittedName>
        <fullName evidence="7">Integrase family protein</fullName>
    </submittedName>
</protein>
<dbReference type="AlphaFoldDB" id="B8EKX9"/>
<dbReference type="CDD" id="cd00796">
    <property type="entry name" value="INT_Rci_Hp1_C"/>
    <property type="match status" value="1"/>
</dbReference>
<dbReference type="GO" id="GO:0006310">
    <property type="term" value="P:DNA recombination"/>
    <property type="evidence" value="ECO:0007669"/>
    <property type="project" value="UniProtKB-KW"/>
</dbReference>
<dbReference type="GO" id="GO:0015074">
    <property type="term" value="P:DNA integration"/>
    <property type="evidence" value="ECO:0007669"/>
    <property type="project" value="UniProtKB-KW"/>
</dbReference>
<dbReference type="eggNOG" id="COG0582">
    <property type="taxonomic scope" value="Bacteria"/>
</dbReference>
<evidence type="ECO:0000256" key="3">
    <source>
        <dbReference type="ARBA" id="ARBA00023125"/>
    </source>
</evidence>
<dbReference type="STRING" id="395965.Msil_3098"/>
<gene>
    <name evidence="7" type="ordered locus">Msil_3098</name>
</gene>
<keyword evidence="8" id="KW-1185">Reference proteome</keyword>
<dbReference type="HOGENOM" id="CLU_640806_0_0_5"/>
<comment type="similarity">
    <text evidence="1">Belongs to the 'phage' integrase family.</text>
</comment>
<sequence>MAKNVRDNALGSRASREKLKASGKPYYRSLDAGLLHLGYRKGRHGGKWVMRRYLGNEKYEVETIAVADDRDDADGKDILTFNEAQAKAREIAKARRQEASGAAPITISTVLDAYLKQAEAQHSKSVSDSRNRIENHIRPAFGAMLASDLTQEAIQKWLKALADSPRNVRGKAGTVSRALAKPKTDDEKRRRRASANRTLTILRAALNQGFRSGKITSDTVWRTIQPFREVDAPRVRYFTQDEVRRLVNAAQGEFRSLVNAALFTGCRYGELCRLQVGDFNPDAGTVFVGQSKSGKARHVVLTEEGQGFFRQLTAGRPTNALMLSRADGAPWGASHQIRPMAEACKAAKIAKAGFHILRHTAASHNVMGGVPMPVVAKNLGHADSRMTEKHYAHLAPSYVADQIRQFAPTFGTVQQTNVALLHKSTKAN</sequence>
<reference evidence="7 8" key="1">
    <citation type="journal article" date="2010" name="J. Bacteriol.">
        <title>Complete genome sequence of the aerobic facultative methanotroph Methylocella silvestris BL2.</title>
        <authorList>
            <person name="Chen Y."/>
            <person name="Crombie A."/>
            <person name="Rahman M.T."/>
            <person name="Dedysh S.N."/>
            <person name="Liesack W."/>
            <person name="Stott M.B."/>
            <person name="Alam M."/>
            <person name="Theisen A.R."/>
            <person name="Murrell J.C."/>
            <person name="Dunfield P.F."/>
        </authorList>
    </citation>
    <scope>NUCLEOTIDE SEQUENCE [LARGE SCALE GENOMIC DNA]</scope>
    <source>
        <strain evidence="8">DSM 15510 / CIP 108128 / LMG 27833 / NCIMB 13906 / BL2</strain>
    </source>
</reference>
<keyword evidence="3" id="KW-0238">DNA-binding</keyword>
<evidence type="ECO:0000256" key="5">
    <source>
        <dbReference type="SAM" id="MobiDB-lite"/>
    </source>
</evidence>
<keyword evidence="2" id="KW-0229">DNA integration</keyword>
<dbReference type="EMBL" id="CP001280">
    <property type="protein sequence ID" value="ACK52007.1"/>
    <property type="molecule type" value="Genomic_DNA"/>
</dbReference>
<dbReference type="InterPro" id="IPR010998">
    <property type="entry name" value="Integrase_recombinase_N"/>
</dbReference>
<dbReference type="RefSeq" id="WP_012592076.1">
    <property type="nucleotide sequence ID" value="NC_011666.1"/>
</dbReference>
<dbReference type="PROSITE" id="PS51898">
    <property type="entry name" value="TYR_RECOMBINASE"/>
    <property type="match status" value="1"/>
</dbReference>
<dbReference type="InterPro" id="IPR013762">
    <property type="entry name" value="Integrase-like_cat_sf"/>
</dbReference>
<keyword evidence="4" id="KW-0233">DNA recombination</keyword>
<dbReference type="Gene3D" id="1.10.443.10">
    <property type="entry name" value="Intergrase catalytic core"/>
    <property type="match status" value="1"/>
</dbReference>
<evidence type="ECO:0000259" key="6">
    <source>
        <dbReference type="PROSITE" id="PS51898"/>
    </source>
</evidence>
<dbReference type="InterPro" id="IPR050090">
    <property type="entry name" value="Tyrosine_recombinase_XerCD"/>
</dbReference>
<dbReference type="Gene3D" id="1.10.150.130">
    <property type="match status" value="1"/>
</dbReference>
<dbReference type="SUPFAM" id="SSF56349">
    <property type="entry name" value="DNA breaking-rejoining enzymes"/>
    <property type="match status" value="1"/>
</dbReference>
<name>B8EKX9_METSB</name>
<dbReference type="InterPro" id="IPR011010">
    <property type="entry name" value="DNA_brk_join_enz"/>
</dbReference>
<organism evidence="7 8">
    <name type="scientific">Methylocella silvestris (strain DSM 15510 / CIP 108128 / LMG 27833 / NCIMB 13906 / BL2)</name>
    <dbReference type="NCBI Taxonomy" id="395965"/>
    <lineage>
        <taxon>Bacteria</taxon>
        <taxon>Pseudomonadati</taxon>
        <taxon>Pseudomonadota</taxon>
        <taxon>Alphaproteobacteria</taxon>
        <taxon>Hyphomicrobiales</taxon>
        <taxon>Beijerinckiaceae</taxon>
        <taxon>Methylocella</taxon>
    </lineage>
</organism>
<dbReference type="KEGG" id="msl:Msil_3098"/>
<dbReference type="OrthoDB" id="9785687at2"/>
<dbReference type="PANTHER" id="PTHR30349:SF64">
    <property type="entry name" value="PROPHAGE INTEGRASE INTD-RELATED"/>
    <property type="match status" value="1"/>
</dbReference>
<evidence type="ECO:0000256" key="4">
    <source>
        <dbReference type="ARBA" id="ARBA00023172"/>
    </source>
</evidence>
<dbReference type="Proteomes" id="UP000002257">
    <property type="component" value="Chromosome"/>
</dbReference>
<evidence type="ECO:0000313" key="7">
    <source>
        <dbReference type="EMBL" id="ACK52007.1"/>
    </source>
</evidence>
<dbReference type="InterPro" id="IPR002104">
    <property type="entry name" value="Integrase_catalytic"/>
</dbReference>
<proteinExistence type="inferred from homology"/>
<evidence type="ECO:0000256" key="2">
    <source>
        <dbReference type="ARBA" id="ARBA00022908"/>
    </source>
</evidence>
<accession>B8EKX9</accession>
<feature type="region of interest" description="Disordered" evidence="5">
    <location>
        <begin position="171"/>
        <end position="194"/>
    </location>
</feature>